<keyword evidence="3" id="KW-0732">Signal</keyword>
<evidence type="ECO:0000256" key="6">
    <source>
        <dbReference type="PIRSR" id="PIRSR608256-1"/>
    </source>
</evidence>
<dbReference type="PRINTS" id="PR00839">
    <property type="entry name" value="V8PROTEASE"/>
</dbReference>
<dbReference type="InterPro" id="IPR043504">
    <property type="entry name" value="Peptidase_S1_PA_chymotrypsin"/>
</dbReference>
<evidence type="ECO:0000256" key="4">
    <source>
        <dbReference type="ARBA" id="ARBA00022801"/>
    </source>
</evidence>
<dbReference type="Proteomes" id="UP000176511">
    <property type="component" value="Unassembled WGS sequence"/>
</dbReference>
<dbReference type="Gene3D" id="2.40.10.10">
    <property type="entry name" value="Trypsin-like serine proteases"/>
    <property type="match status" value="2"/>
</dbReference>
<protein>
    <recommendedName>
        <fullName evidence="7">Serine protease</fullName>
        <ecNumber evidence="7">3.4.21.-</ecNumber>
    </recommendedName>
</protein>
<feature type="active site" description="Charge relay system" evidence="6">
    <location>
        <position position="174"/>
    </location>
</feature>
<gene>
    <name evidence="8" type="ORF">A3C87_00405</name>
</gene>
<dbReference type="EC" id="3.4.21.-" evidence="7"/>
<evidence type="ECO:0000313" key="8">
    <source>
        <dbReference type="EMBL" id="OGG61845.1"/>
    </source>
</evidence>
<keyword evidence="5 7" id="KW-0720">Serine protease</keyword>
<evidence type="ECO:0000313" key="9">
    <source>
        <dbReference type="Proteomes" id="UP000176511"/>
    </source>
</evidence>
<organism evidence="8 9">
    <name type="scientific">Candidatus Kaiserbacteria bacterium RIFCSPHIGHO2_02_FULL_49_34</name>
    <dbReference type="NCBI Taxonomy" id="1798491"/>
    <lineage>
        <taxon>Bacteria</taxon>
        <taxon>Candidatus Kaiseribacteriota</taxon>
    </lineage>
</organism>
<keyword evidence="4 7" id="KW-0378">Hydrolase</keyword>
<dbReference type="InterPro" id="IPR008256">
    <property type="entry name" value="Peptidase_S1B"/>
</dbReference>
<dbReference type="EMBL" id="MFLE01000014">
    <property type="protein sequence ID" value="OGG61845.1"/>
    <property type="molecule type" value="Genomic_DNA"/>
</dbReference>
<comment type="similarity">
    <text evidence="1 7">Belongs to the peptidase S1B family.</text>
</comment>
<accession>A0A1F6DK89</accession>
<feature type="active site" description="Charge relay system" evidence="6">
    <location>
        <position position="53"/>
    </location>
</feature>
<dbReference type="SUPFAM" id="SSF50494">
    <property type="entry name" value="Trypsin-like serine proteases"/>
    <property type="match status" value="1"/>
</dbReference>
<proteinExistence type="inferred from homology"/>
<reference evidence="8 9" key="1">
    <citation type="journal article" date="2016" name="Nat. Commun.">
        <title>Thousands of microbial genomes shed light on interconnected biogeochemical processes in an aquifer system.</title>
        <authorList>
            <person name="Anantharaman K."/>
            <person name="Brown C.T."/>
            <person name="Hug L.A."/>
            <person name="Sharon I."/>
            <person name="Castelle C.J."/>
            <person name="Probst A.J."/>
            <person name="Thomas B.C."/>
            <person name="Singh A."/>
            <person name="Wilkins M.J."/>
            <person name="Karaoz U."/>
            <person name="Brodie E.L."/>
            <person name="Williams K.H."/>
            <person name="Hubbard S.S."/>
            <person name="Banfield J.F."/>
        </authorList>
    </citation>
    <scope>NUCLEOTIDE SEQUENCE [LARGE SCALE GENOMIC DNA]</scope>
</reference>
<evidence type="ECO:0000256" key="3">
    <source>
        <dbReference type="ARBA" id="ARBA00022729"/>
    </source>
</evidence>
<comment type="caution">
    <text evidence="8">The sequence shown here is derived from an EMBL/GenBank/DDBJ whole genome shotgun (WGS) entry which is preliminary data.</text>
</comment>
<sequence length="217" mass="23397">MENKNKVLLESVRSVGILKPVFDPNSQGFKPPQLNILGTGFWVGDGVFVTCAHVVSDLLSGPMELVGMLVVGGNSEQYCRASIAILDLEHDLAVLQIGDISNHVGNIDRCLKITSTTESVGDNVRFAGYPLGNTLLNEEHTPIFSKATVAHKSSAVGKLRKEIKISGFVEGGFSGSPVVNDSDELIGVVTSHPTETKSIFNIVSWEHVQKLIDLERS</sequence>
<keyword evidence="2 7" id="KW-0645">Protease</keyword>
<evidence type="ECO:0000256" key="5">
    <source>
        <dbReference type="ARBA" id="ARBA00022825"/>
    </source>
</evidence>
<dbReference type="GO" id="GO:0006508">
    <property type="term" value="P:proteolysis"/>
    <property type="evidence" value="ECO:0007669"/>
    <property type="project" value="UniProtKB-KW"/>
</dbReference>
<feature type="active site" description="Charge relay system" evidence="6">
    <location>
        <position position="91"/>
    </location>
</feature>
<evidence type="ECO:0000256" key="1">
    <source>
        <dbReference type="ARBA" id="ARBA00008764"/>
    </source>
</evidence>
<dbReference type="InterPro" id="IPR009003">
    <property type="entry name" value="Peptidase_S1_PA"/>
</dbReference>
<dbReference type="STRING" id="1798491.A3C87_00405"/>
<evidence type="ECO:0000256" key="2">
    <source>
        <dbReference type="ARBA" id="ARBA00022670"/>
    </source>
</evidence>
<dbReference type="AlphaFoldDB" id="A0A1F6DK89"/>
<dbReference type="Pfam" id="PF13365">
    <property type="entry name" value="Trypsin_2"/>
    <property type="match status" value="1"/>
</dbReference>
<evidence type="ECO:0000256" key="7">
    <source>
        <dbReference type="RuleBase" id="RU004296"/>
    </source>
</evidence>
<name>A0A1F6DK89_9BACT</name>
<dbReference type="GO" id="GO:0008236">
    <property type="term" value="F:serine-type peptidase activity"/>
    <property type="evidence" value="ECO:0007669"/>
    <property type="project" value="UniProtKB-KW"/>
</dbReference>